<dbReference type="NCBIfam" id="TIGR02595">
    <property type="entry name" value="PEP_CTERM"/>
    <property type="match status" value="1"/>
</dbReference>
<dbReference type="AlphaFoldDB" id="A0A1W9KQT1"/>
<evidence type="ECO:0000259" key="2">
    <source>
        <dbReference type="Pfam" id="PF07589"/>
    </source>
</evidence>
<dbReference type="Proteomes" id="UP000192505">
    <property type="component" value="Unassembled WGS sequence"/>
</dbReference>
<feature type="signal peptide" evidence="1">
    <location>
        <begin position="1"/>
        <end position="23"/>
    </location>
</feature>
<feature type="chain" id="PRO_5010881035" description="Ice-binding protein C-terminal domain-containing protein" evidence="1">
    <location>
        <begin position="24"/>
        <end position="265"/>
    </location>
</feature>
<protein>
    <recommendedName>
        <fullName evidence="2">Ice-binding protein C-terminal domain-containing protein</fullName>
    </recommendedName>
</protein>
<dbReference type="EMBL" id="MTEI01000014">
    <property type="protein sequence ID" value="OQW86641.1"/>
    <property type="molecule type" value="Genomic_DNA"/>
</dbReference>
<organism evidence="3 4">
    <name type="scientific">Rhodoferax ferrireducens</name>
    <dbReference type="NCBI Taxonomy" id="192843"/>
    <lineage>
        <taxon>Bacteria</taxon>
        <taxon>Pseudomonadati</taxon>
        <taxon>Pseudomonadota</taxon>
        <taxon>Betaproteobacteria</taxon>
        <taxon>Burkholderiales</taxon>
        <taxon>Comamonadaceae</taxon>
        <taxon>Rhodoferax</taxon>
    </lineage>
</organism>
<evidence type="ECO:0000256" key="1">
    <source>
        <dbReference type="SAM" id="SignalP"/>
    </source>
</evidence>
<gene>
    <name evidence="3" type="ORF">BWK72_16265</name>
</gene>
<comment type="caution">
    <text evidence="3">The sequence shown here is derived from an EMBL/GenBank/DDBJ whole genome shotgun (WGS) entry which is preliminary data.</text>
</comment>
<reference evidence="3 4" key="1">
    <citation type="submission" date="2017-01" db="EMBL/GenBank/DDBJ databases">
        <title>Novel large sulfur bacteria in the metagenomes of groundwater-fed chemosynthetic microbial mats in the Lake Huron basin.</title>
        <authorList>
            <person name="Sharrar A.M."/>
            <person name="Flood B.E."/>
            <person name="Bailey J.V."/>
            <person name="Jones D.S."/>
            <person name="Biddanda B."/>
            <person name="Ruberg S.A."/>
            <person name="Marcus D.N."/>
            <person name="Dick G.J."/>
        </authorList>
    </citation>
    <scope>NUCLEOTIDE SEQUENCE [LARGE SCALE GENOMIC DNA]</scope>
    <source>
        <strain evidence="3">A7</strain>
    </source>
</reference>
<dbReference type="Pfam" id="PF07589">
    <property type="entry name" value="PEP-CTERM"/>
    <property type="match status" value="1"/>
</dbReference>
<evidence type="ECO:0000313" key="3">
    <source>
        <dbReference type="EMBL" id="OQW86641.1"/>
    </source>
</evidence>
<accession>A0A1W9KQT1</accession>
<feature type="domain" description="Ice-binding protein C-terminal" evidence="2">
    <location>
        <begin position="237"/>
        <end position="261"/>
    </location>
</feature>
<keyword evidence="1" id="KW-0732">Signal</keyword>
<proteinExistence type="predicted"/>
<dbReference type="InterPro" id="IPR013424">
    <property type="entry name" value="Ice-binding_C"/>
</dbReference>
<name>A0A1W9KQT1_9BURK</name>
<sequence length="265" mass="27737">MNLMKLKHIALAAMLAATGVANAAIDTGADSNGDFFFSIWDSAKSYTRDLNIQTTSFYTDVAAPGSYKYEFDLASDAVFAGFISTANLSELKWNISMVETQGAKTVIDTYSTLPAARITNDLGRTMAAGTGAFATAVNNGMTAQGTTDSAVFASATPGYANNAIGSIPFGDSHGLLLNFKNTGTVANNSYVAGLGLVKMDFATQGILPGVYTPIVDPSNASAVRAYMEGDYNLVITAVPEPESYAMLLAGLGLMGAIARRRQNKA</sequence>
<evidence type="ECO:0000313" key="4">
    <source>
        <dbReference type="Proteomes" id="UP000192505"/>
    </source>
</evidence>